<dbReference type="Pfam" id="PF09361">
    <property type="entry name" value="Phasin_2"/>
    <property type="match status" value="1"/>
</dbReference>
<dbReference type="KEGG" id="xbc:ELE36_02110"/>
<accession>A0A411HFK2</accession>
<organism evidence="2 3">
    <name type="scientific">Pseudolysobacter antarcticus</name>
    <dbReference type="NCBI Taxonomy" id="2511995"/>
    <lineage>
        <taxon>Bacteria</taxon>
        <taxon>Pseudomonadati</taxon>
        <taxon>Pseudomonadota</taxon>
        <taxon>Gammaproteobacteria</taxon>
        <taxon>Lysobacterales</taxon>
        <taxon>Rhodanobacteraceae</taxon>
        <taxon>Pseudolysobacter</taxon>
    </lineage>
</organism>
<dbReference type="AlphaFoldDB" id="A0A411HFK2"/>
<dbReference type="InterPro" id="IPR018968">
    <property type="entry name" value="Phasin"/>
</dbReference>
<reference evidence="2 3" key="1">
    <citation type="submission" date="2019-01" db="EMBL/GenBank/DDBJ databases">
        <title>Pseudolysobacter antarctica gen. nov., sp. nov., isolated from Fildes Peninsula, Antarctica.</title>
        <authorList>
            <person name="Wei Z."/>
            <person name="Peng F."/>
        </authorList>
    </citation>
    <scope>NUCLEOTIDE SEQUENCE [LARGE SCALE GENOMIC DNA]</scope>
    <source>
        <strain evidence="2 3">AQ6-296</strain>
    </source>
</reference>
<dbReference type="RefSeq" id="WP_129831518.1">
    <property type="nucleotide sequence ID" value="NZ_CP035704.1"/>
</dbReference>
<evidence type="ECO:0000313" key="3">
    <source>
        <dbReference type="Proteomes" id="UP000291562"/>
    </source>
</evidence>
<evidence type="ECO:0000259" key="1">
    <source>
        <dbReference type="Pfam" id="PF09361"/>
    </source>
</evidence>
<dbReference type="Proteomes" id="UP000291562">
    <property type="component" value="Chromosome"/>
</dbReference>
<proteinExistence type="predicted"/>
<gene>
    <name evidence="2" type="ORF">ELE36_02110</name>
</gene>
<evidence type="ECO:0000313" key="2">
    <source>
        <dbReference type="EMBL" id="QBB69262.1"/>
    </source>
</evidence>
<dbReference type="OrthoDB" id="6058047at2"/>
<name>A0A411HFK2_9GAMM</name>
<dbReference type="EMBL" id="CP035704">
    <property type="protein sequence ID" value="QBB69262.1"/>
    <property type="molecule type" value="Genomic_DNA"/>
</dbReference>
<sequence>MLQQFNSQFIAASKQFSDTLFKAHTLALEGFERITDLNLKAIDGRVQATTEFFTTATESNDVEGFKNAFPKGVNLIKEHSEKLYNNGQEVLGVTLKTTEALTQLAKGAFESANETVTKQVNTVTKQVNDAAKKAAK</sequence>
<feature type="domain" description="Phasin" evidence="1">
    <location>
        <begin position="8"/>
        <end position="106"/>
    </location>
</feature>
<keyword evidence="3" id="KW-1185">Reference proteome</keyword>
<protein>
    <submittedName>
        <fullName evidence="2">Phasin family protein</fullName>
    </submittedName>
</protein>